<dbReference type="PANTHER" id="PTHR12277">
    <property type="entry name" value="ALPHA/BETA HYDROLASE DOMAIN-CONTAINING PROTEIN"/>
    <property type="match status" value="1"/>
</dbReference>
<gene>
    <name evidence="3" type="primary">Aste57867_4711</name>
    <name evidence="2" type="ORF">As57867_004698</name>
    <name evidence="3" type="ORF">ASTE57867_4711</name>
</gene>
<dbReference type="AlphaFoldDB" id="A0A485KC83"/>
<dbReference type="EMBL" id="VJMH01001203">
    <property type="protein sequence ID" value="KAF0712725.1"/>
    <property type="molecule type" value="Genomic_DNA"/>
</dbReference>
<evidence type="ECO:0000313" key="2">
    <source>
        <dbReference type="EMBL" id="KAF0712725.1"/>
    </source>
</evidence>
<accession>A0A485KC83</accession>
<protein>
    <submittedName>
        <fullName evidence="3">Aste57867_4711 protein</fullName>
    </submittedName>
</protein>
<dbReference type="Gene3D" id="3.40.50.1820">
    <property type="entry name" value="alpha/beta hydrolase"/>
    <property type="match status" value="1"/>
</dbReference>
<dbReference type="Pfam" id="PF12146">
    <property type="entry name" value="Hydrolase_4"/>
    <property type="match status" value="1"/>
</dbReference>
<dbReference type="PANTHER" id="PTHR12277:SF194">
    <property type="entry name" value="FI04476P"/>
    <property type="match status" value="1"/>
</dbReference>
<dbReference type="OrthoDB" id="62231at2759"/>
<reference evidence="2" key="2">
    <citation type="submission" date="2019-06" db="EMBL/GenBank/DDBJ databases">
        <title>Genomics analysis of Aphanomyces spp. identifies a new class of oomycete effector associated with host adaptation.</title>
        <authorList>
            <person name="Gaulin E."/>
        </authorList>
    </citation>
    <scope>NUCLEOTIDE SEQUENCE</scope>
    <source>
        <strain evidence="2">CBS 578.67</strain>
    </source>
</reference>
<organism evidence="3 4">
    <name type="scientific">Aphanomyces stellatus</name>
    <dbReference type="NCBI Taxonomy" id="120398"/>
    <lineage>
        <taxon>Eukaryota</taxon>
        <taxon>Sar</taxon>
        <taxon>Stramenopiles</taxon>
        <taxon>Oomycota</taxon>
        <taxon>Saprolegniomycetes</taxon>
        <taxon>Saprolegniales</taxon>
        <taxon>Verrucalvaceae</taxon>
        <taxon>Aphanomyces</taxon>
    </lineage>
</organism>
<evidence type="ECO:0000313" key="4">
    <source>
        <dbReference type="Proteomes" id="UP000332933"/>
    </source>
</evidence>
<dbReference type="GO" id="GO:0052651">
    <property type="term" value="P:monoacylglycerol catabolic process"/>
    <property type="evidence" value="ECO:0007669"/>
    <property type="project" value="TreeGrafter"/>
</dbReference>
<name>A0A485KC83_9STRA</name>
<sequence length="253" mass="28522">MYLRSTDNVTIGVWYTETTSPPSDKLVLYFHGNGEHRGWAAEKTRMYMHLPFHANVLGVDYRGFGDSTFVWPTEPGLYDDARTAYTHALAMGFPPHRILVHGYSLGSAVAARLVHTLCHTHATGCPGGLLLEAPFTSIPNVVQDRLWFNLSAYIHHPFPTQDILGDIPVPILIVHGTHDRVVPFRHGATLATMNDQTIVFCPVDGGTHMTSFDHADTRACALEWSQQIWRTRCRQWTPTELFQKRFLGVTPRM</sequence>
<evidence type="ECO:0000259" key="1">
    <source>
        <dbReference type="Pfam" id="PF12146"/>
    </source>
</evidence>
<dbReference type="GO" id="GO:0005789">
    <property type="term" value="C:endoplasmic reticulum membrane"/>
    <property type="evidence" value="ECO:0007669"/>
    <property type="project" value="TreeGrafter"/>
</dbReference>
<dbReference type="GO" id="GO:0004622">
    <property type="term" value="F:phosphatidylcholine lysophospholipase activity"/>
    <property type="evidence" value="ECO:0007669"/>
    <property type="project" value="TreeGrafter"/>
</dbReference>
<evidence type="ECO:0000313" key="3">
    <source>
        <dbReference type="EMBL" id="VFT81811.1"/>
    </source>
</evidence>
<dbReference type="Proteomes" id="UP000332933">
    <property type="component" value="Unassembled WGS sequence"/>
</dbReference>
<dbReference type="GO" id="GO:0047372">
    <property type="term" value="F:monoacylglycerol lipase activity"/>
    <property type="evidence" value="ECO:0007669"/>
    <property type="project" value="TreeGrafter"/>
</dbReference>
<reference evidence="3 4" key="1">
    <citation type="submission" date="2019-03" db="EMBL/GenBank/DDBJ databases">
        <authorList>
            <person name="Gaulin E."/>
            <person name="Dumas B."/>
        </authorList>
    </citation>
    <scope>NUCLEOTIDE SEQUENCE [LARGE SCALE GENOMIC DNA]</scope>
    <source>
        <strain evidence="3">CBS 568.67</strain>
    </source>
</reference>
<dbReference type="EMBL" id="CAADRA010001203">
    <property type="protein sequence ID" value="VFT81811.1"/>
    <property type="molecule type" value="Genomic_DNA"/>
</dbReference>
<dbReference type="InterPro" id="IPR029058">
    <property type="entry name" value="AB_hydrolase_fold"/>
</dbReference>
<dbReference type="GO" id="GO:0006660">
    <property type="term" value="P:phosphatidylserine catabolic process"/>
    <property type="evidence" value="ECO:0007669"/>
    <property type="project" value="TreeGrafter"/>
</dbReference>
<keyword evidence="4" id="KW-1185">Reference proteome</keyword>
<dbReference type="SUPFAM" id="SSF53474">
    <property type="entry name" value="alpha/beta-Hydrolases"/>
    <property type="match status" value="1"/>
</dbReference>
<dbReference type="InterPro" id="IPR022742">
    <property type="entry name" value="Hydrolase_4"/>
</dbReference>
<proteinExistence type="predicted"/>
<feature type="domain" description="Serine aminopeptidase S33" evidence="1">
    <location>
        <begin position="23"/>
        <end position="147"/>
    </location>
</feature>